<evidence type="ECO:0000313" key="3">
    <source>
        <dbReference type="Proteomes" id="UP001161247"/>
    </source>
</evidence>
<keyword evidence="3" id="KW-1185">Reference proteome</keyword>
<dbReference type="AlphaFoldDB" id="A0AAV1CSW5"/>
<reference evidence="2" key="1">
    <citation type="submission" date="2023-03" db="EMBL/GenBank/DDBJ databases">
        <authorList>
            <person name="Julca I."/>
        </authorList>
    </citation>
    <scope>NUCLEOTIDE SEQUENCE</scope>
</reference>
<evidence type="ECO:0000313" key="2">
    <source>
        <dbReference type="EMBL" id="CAI9098436.1"/>
    </source>
</evidence>
<accession>A0AAV1CSW5</accession>
<evidence type="ECO:0000256" key="1">
    <source>
        <dbReference type="SAM" id="MobiDB-lite"/>
    </source>
</evidence>
<proteinExistence type="predicted"/>
<organism evidence="2 3">
    <name type="scientific">Oldenlandia corymbosa var. corymbosa</name>
    <dbReference type="NCBI Taxonomy" id="529605"/>
    <lineage>
        <taxon>Eukaryota</taxon>
        <taxon>Viridiplantae</taxon>
        <taxon>Streptophyta</taxon>
        <taxon>Embryophyta</taxon>
        <taxon>Tracheophyta</taxon>
        <taxon>Spermatophyta</taxon>
        <taxon>Magnoliopsida</taxon>
        <taxon>eudicotyledons</taxon>
        <taxon>Gunneridae</taxon>
        <taxon>Pentapetalae</taxon>
        <taxon>asterids</taxon>
        <taxon>lamiids</taxon>
        <taxon>Gentianales</taxon>
        <taxon>Rubiaceae</taxon>
        <taxon>Rubioideae</taxon>
        <taxon>Spermacoceae</taxon>
        <taxon>Hedyotis-Oldenlandia complex</taxon>
        <taxon>Oldenlandia</taxon>
    </lineage>
</organism>
<feature type="region of interest" description="Disordered" evidence="1">
    <location>
        <begin position="1"/>
        <end position="32"/>
    </location>
</feature>
<gene>
    <name evidence="2" type="ORF">OLC1_LOCUS8646</name>
</gene>
<feature type="region of interest" description="Disordered" evidence="1">
    <location>
        <begin position="84"/>
        <end position="109"/>
    </location>
</feature>
<dbReference type="Proteomes" id="UP001161247">
    <property type="component" value="Chromosome 3"/>
</dbReference>
<sequence>MDAMNPASASLALRPGRRSISEGRSYHGPKGVQQVKGLTFDKAEQVAGHGAKLTSSYSNAYFPETQNSSNMNDEEIVYTIDYHGATTHPTPTPKHPGPTTHPTPTPTHP</sequence>
<protein>
    <submittedName>
        <fullName evidence="2">OLC1v1035083C1</fullName>
    </submittedName>
</protein>
<dbReference type="EMBL" id="OX459120">
    <property type="protein sequence ID" value="CAI9098436.1"/>
    <property type="molecule type" value="Genomic_DNA"/>
</dbReference>
<feature type="compositionally biased region" description="Pro residues" evidence="1">
    <location>
        <begin position="90"/>
        <end position="109"/>
    </location>
</feature>
<name>A0AAV1CSW5_OLDCO</name>